<dbReference type="PANTHER" id="PTHR32552">
    <property type="entry name" value="FERRICHROME IRON RECEPTOR-RELATED"/>
    <property type="match status" value="1"/>
</dbReference>
<keyword evidence="1" id="KW-0675">Receptor</keyword>
<protein>
    <submittedName>
        <fullName evidence="1">TonB-dependent receptor</fullName>
    </submittedName>
</protein>
<dbReference type="InterPro" id="IPR037066">
    <property type="entry name" value="Plug_dom_sf"/>
</dbReference>
<dbReference type="Gene3D" id="2.170.130.10">
    <property type="entry name" value="TonB-dependent receptor, plug domain"/>
    <property type="match status" value="1"/>
</dbReference>
<gene>
    <name evidence="1" type="ORF">ABVT43_10385</name>
</gene>
<dbReference type="InterPro" id="IPR036942">
    <property type="entry name" value="Beta-barrel_TonB_sf"/>
</dbReference>
<dbReference type="Gene3D" id="2.40.170.20">
    <property type="entry name" value="TonB-dependent receptor, beta-barrel domain"/>
    <property type="match status" value="1"/>
</dbReference>
<evidence type="ECO:0000313" key="1">
    <source>
        <dbReference type="EMBL" id="MET1255535.1"/>
    </source>
</evidence>
<dbReference type="InterPro" id="IPR039426">
    <property type="entry name" value="TonB-dep_rcpt-like"/>
</dbReference>
<dbReference type="PROSITE" id="PS52016">
    <property type="entry name" value="TONB_DEPENDENT_REC_3"/>
    <property type="match status" value="1"/>
</dbReference>
<proteinExistence type="predicted"/>
<reference evidence="1 2" key="1">
    <citation type="submission" date="2024-06" db="EMBL/GenBank/DDBJ databases">
        <authorList>
            <person name="Li F."/>
        </authorList>
    </citation>
    <scope>NUCLEOTIDE SEQUENCE [LARGE SCALE GENOMIC DNA]</scope>
    <source>
        <strain evidence="1 2">GXAS 311</strain>
    </source>
</reference>
<dbReference type="Pfam" id="PF07715">
    <property type="entry name" value="Plug"/>
    <property type="match status" value="1"/>
</dbReference>
<name>A0ABV2BUE5_9GAMM</name>
<dbReference type="InterPro" id="IPR000531">
    <property type="entry name" value="Beta-barrel_TonB"/>
</dbReference>
<sequence>MNKKIKQPISLRQKRLSHLTSNRYMLAAGLTLASAASWPVLAQNSEEEINLDKLQIEDRTLDTNPYAEPGAPYKAKHSGDTRRIKPLAETPQTVNVLTQTQIKDSGKADLREVLAAQPGITLGTGENGNAFGDRYIIRGHEARSDVFVDGLRDPGMTTRESFAVEQIEITKGPSATFAGRGSTGGAVNSITKQASSEYDFNQIEVGLGTDDYRRLTLDSNTKISDKTAFRANILHAYEEVPERGPADRERNGLALSITHAASDKLSLTGDLYFLDAKDKPDLGVYIIPNGAPVDNLPVYTQAEDFLESTVKTATFQLNYDISDAWVLQNKLRYGTTENGYVVTGARGTRRAEDNTDGDGNTIPGDPVAPGAATVSLSTHQGWQDVDYLVNQTNLFFTTKAGQTKHNWIFSLEYSDLNVLNGVYSVSNKGTTNCVLSGRGGTRPGFCIVDAGGEYITDNQNLLAREIERGNWDSDYSISTTSLSVMDTVDINEQWTVHAGLRVDAFDYSNSAYGRGASEPTAYNYSDELFNGHVGFVYHFAKTANVYFTFGTSTNINGGESDVGANCGYGGICTDAENIGNPDPETTTNLELGTKWSLNNEKLLLTAAVFQMTKSDVMESLPNGTSYEDAGSINTGENQVKGFEISLVGNLTDKWSTMAGLTLMDSAVTESNNPEKLNKRLSNFADDSAYLQLRYQATDNFAIGASATYSSEQYTGQPDTAAGSSYKVPSYTTYDLFANYQVNEHLKLRLNVGNLTNKDYYLAGYRSGAFTYKGDARNTQLSVSYEF</sequence>
<dbReference type="EMBL" id="JBEVCJ010000011">
    <property type="protein sequence ID" value="MET1255535.1"/>
    <property type="molecule type" value="Genomic_DNA"/>
</dbReference>
<dbReference type="PANTHER" id="PTHR32552:SF83">
    <property type="entry name" value="BLR3904 PROTEIN"/>
    <property type="match status" value="1"/>
</dbReference>
<keyword evidence="2" id="KW-1185">Reference proteome</keyword>
<dbReference type="CDD" id="cd01347">
    <property type="entry name" value="ligand_gated_channel"/>
    <property type="match status" value="1"/>
</dbReference>
<evidence type="ECO:0000313" key="2">
    <source>
        <dbReference type="Proteomes" id="UP001548189"/>
    </source>
</evidence>
<dbReference type="Proteomes" id="UP001548189">
    <property type="component" value="Unassembled WGS sequence"/>
</dbReference>
<dbReference type="Pfam" id="PF00593">
    <property type="entry name" value="TonB_dep_Rec_b-barrel"/>
    <property type="match status" value="1"/>
</dbReference>
<organism evidence="1 2">
    <name type="scientific">Aliikangiella maris</name>
    <dbReference type="NCBI Taxonomy" id="3162458"/>
    <lineage>
        <taxon>Bacteria</taxon>
        <taxon>Pseudomonadati</taxon>
        <taxon>Pseudomonadota</taxon>
        <taxon>Gammaproteobacteria</taxon>
        <taxon>Oceanospirillales</taxon>
        <taxon>Pleioneaceae</taxon>
        <taxon>Aliikangiella</taxon>
    </lineage>
</organism>
<dbReference type="SUPFAM" id="SSF56935">
    <property type="entry name" value="Porins"/>
    <property type="match status" value="1"/>
</dbReference>
<dbReference type="InterPro" id="IPR012910">
    <property type="entry name" value="Plug_dom"/>
</dbReference>
<comment type="caution">
    <text evidence="1">The sequence shown here is derived from an EMBL/GenBank/DDBJ whole genome shotgun (WGS) entry which is preliminary data.</text>
</comment>
<accession>A0ABV2BUE5</accession>